<keyword evidence="4" id="KW-1003">Cell membrane</keyword>
<evidence type="ECO:0000256" key="7">
    <source>
        <dbReference type="ARBA" id="ARBA00022927"/>
    </source>
</evidence>
<protein>
    <submittedName>
        <fullName evidence="12">Energy transducer TonB</fullName>
    </submittedName>
</protein>
<dbReference type="InterPro" id="IPR006260">
    <property type="entry name" value="TonB/TolA_C"/>
</dbReference>
<dbReference type="GO" id="GO:0015031">
    <property type="term" value="P:protein transport"/>
    <property type="evidence" value="ECO:0007669"/>
    <property type="project" value="UniProtKB-KW"/>
</dbReference>
<organism evidence="12">
    <name type="scientific">candidate division WOR-3 bacterium</name>
    <dbReference type="NCBI Taxonomy" id="2052148"/>
    <lineage>
        <taxon>Bacteria</taxon>
        <taxon>Bacteria division WOR-3</taxon>
    </lineage>
</organism>
<keyword evidence="7" id="KW-0653">Protein transport</keyword>
<keyword evidence="6 10" id="KW-0812">Transmembrane</keyword>
<dbReference type="AlphaFoldDB" id="A0A7V3ZT50"/>
<feature type="transmembrane region" description="Helical" evidence="10">
    <location>
        <begin position="12"/>
        <end position="33"/>
    </location>
</feature>
<accession>A0A7V3ZT50</accession>
<comment type="subcellular location">
    <subcellularLocation>
        <location evidence="1">Cell inner membrane</location>
        <topology evidence="1">Single-pass membrane protein</topology>
        <orientation evidence="1">Periplasmic side</orientation>
    </subcellularLocation>
</comment>
<dbReference type="PRINTS" id="PR01374">
    <property type="entry name" value="TONBPROTEIN"/>
</dbReference>
<dbReference type="Pfam" id="PF03544">
    <property type="entry name" value="TonB_C"/>
    <property type="match status" value="1"/>
</dbReference>
<evidence type="ECO:0000256" key="4">
    <source>
        <dbReference type="ARBA" id="ARBA00022475"/>
    </source>
</evidence>
<dbReference type="SUPFAM" id="SSF74653">
    <property type="entry name" value="TolA/TonB C-terminal domain"/>
    <property type="match status" value="1"/>
</dbReference>
<keyword evidence="9 10" id="KW-0472">Membrane</keyword>
<evidence type="ECO:0000256" key="9">
    <source>
        <dbReference type="ARBA" id="ARBA00023136"/>
    </source>
</evidence>
<feature type="domain" description="TonB C-terminal" evidence="11">
    <location>
        <begin position="113"/>
        <end position="203"/>
    </location>
</feature>
<evidence type="ECO:0000259" key="11">
    <source>
        <dbReference type="PROSITE" id="PS52015"/>
    </source>
</evidence>
<dbReference type="GO" id="GO:0031992">
    <property type="term" value="F:energy transducer activity"/>
    <property type="evidence" value="ECO:0007669"/>
    <property type="project" value="InterPro"/>
</dbReference>
<dbReference type="EMBL" id="DTDP01000073">
    <property type="protein sequence ID" value="HGK53726.1"/>
    <property type="molecule type" value="Genomic_DNA"/>
</dbReference>
<dbReference type="GO" id="GO:0015891">
    <property type="term" value="P:siderophore transport"/>
    <property type="evidence" value="ECO:0007669"/>
    <property type="project" value="InterPro"/>
</dbReference>
<dbReference type="GO" id="GO:0005886">
    <property type="term" value="C:plasma membrane"/>
    <property type="evidence" value="ECO:0007669"/>
    <property type="project" value="UniProtKB-SubCell"/>
</dbReference>
<dbReference type="InterPro" id="IPR003538">
    <property type="entry name" value="TonB"/>
</dbReference>
<dbReference type="PROSITE" id="PS52015">
    <property type="entry name" value="TONB_CTD"/>
    <property type="match status" value="1"/>
</dbReference>
<keyword evidence="5" id="KW-0997">Cell inner membrane</keyword>
<sequence length="203" mass="23396">MKKKKDIRERQDVIFQVSLSISLIITIISFLTIKQFSIKPYLPKETKETILEQVPEEIIKIEEPPPPPKPILPVEVSTGEGEEEEVEIAPTTTFVETQELPVLPEMKVYEQYEVEEPPVLIKKVDPVYPEIARQLKIEGMVVVRMIVGPDGKVKHAEIIKSVHEILNEPVLEAVRQWIFRPGKQMGQPVSVRIVQPYRFRLEK</sequence>
<comment type="caution">
    <text evidence="12">The sequence shown here is derived from an EMBL/GenBank/DDBJ whole genome shotgun (WGS) entry which is preliminary data.</text>
</comment>
<dbReference type="GO" id="GO:0055085">
    <property type="term" value="P:transmembrane transport"/>
    <property type="evidence" value="ECO:0007669"/>
    <property type="project" value="InterPro"/>
</dbReference>
<keyword evidence="8 10" id="KW-1133">Transmembrane helix</keyword>
<evidence type="ECO:0000256" key="3">
    <source>
        <dbReference type="ARBA" id="ARBA00022448"/>
    </source>
</evidence>
<evidence type="ECO:0000256" key="1">
    <source>
        <dbReference type="ARBA" id="ARBA00004383"/>
    </source>
</evidence>
<name>A0A7V3ZT50_UNCW3</name>
<keyword evidence="3" id="KW-0813">Transport</keyword>
<dbReference type="GO" id="GO:0030288">
    <property type="term" value="C:outer membrane-bounded periplasmic space"/>
    <property type="evidence" value="ECO:0007669"/>
    <property type="project" value="InterPro"/>
</dbReference>
<comment type="similarity">
    <text evidence="2">Belongs to the TonB family.</text>
</comment>
<reference evidence="12" key="1">
    <citation type="journal article" date="2020" name="mSystems">
        <title>Genome- and Community-Level Interaction Insights into Carbon Utilization and Element Cycling Functions of Hydrothermarchaeota in Hydrothermal Sediment.</title>
        <authorList>
            <person name="Zhou Z."/>
            <person name="Liu Y."/>
            <person name="Xu W."/>
            <person name="Pan J."/>
            <person name="Luo Z.H."/>
            <person name="Li M."/>
        </authorList>
    </citation>
    <scope>NUCLEOTIDE SEQUENCE [LARGE SCALE GENOMIC DNA]</scope>
    <source>
        <strain evidence="12">SpSt-695</strain>
    </source>
</reference>
<dbReference type="PANTHER" id="PTHR33446">
    <property type="entry name" value="PROTEIN TONB-RELATED"/>
    <property type="match status" value="1"/>
</dbReference>
<evidence type="ECO:0000256" key="8">
    <source>
        <dbReference type="ARBA" id="ARBA00022989"/>
    </source>
</evidence>
<evidence type="ECO:0000256" key="6">
    <source>
        <dbReference type="ARBA" id="ARBA00022692"/>
    </source>
</evidence>
<dbReference type="NCBIfam" id="TIGR01352">
    <property type="entry name" value="tonB_Cterm"/>
    <property type="match status" value="1"/>
</dbReference>
<dbReference type="InterPro" id="IPR051045">
    <property type="entry name" value="TonB-dependent_transducer"/>
</dbReference>
<dbReference type="InterPro" id="IPR037682">
    <property type="entry name" value="TonB_C"/>
</dbReference>
<proteinExistence type="inferred from homology"/>
<evidence type="ECO:0000313" key="12">
    <source>
        <dbReference type="EMBL" id="HGK53726.1"/>
    </source>
</evidence>
<evidence type="ECO:0000256" key="10">
    <source>
        <dbReference type="SAM" id="Phobius"/>
    </source>
</evidence>
<dbReference type="Gene3D" id="3.30.1150.10">
    <property type="match status" value="1"/>
</dbReference>
<evidence type="ECO:0000256" key="2">
    <source>
        <dbReference type="ARBA" id="ARBA00006555"/>
    </source>
</evidence>
<gene>
    <name evidence="12" type="ORF">ENU72_01720</name>
</gene>
<evidence type="ECO:0000256" key="5">
    <source>
        <dbReference type="ARBA" id="ARBA00022519"/>
    </source>
</evidence>